<organism evidence="2 3">
    <name type="scientific">Amanita thiersii Skay4041</name>
    <dbReference type="NCBI Taxonomy" id="703135"/>
    <lineage>
        <taxon>Eukaryota</taxon>
        <taxon>Fungi</taxon>
        <taxon>Dikarya</taxon>
        <taxon>Basidiomycota</taxon>
        <taxon>Agaricomycotina</taxon>
        <taxon>Agaricomycetes</taxon>
        <taxon>Agaricomycetidae</taxon>
        <taxon>Agaricales</taxon>
        <taxon>Pluteineae</taxon>
        <taxon>Amanitaceae</taxon>
        <taxon>Amanita</taxon>
    </lineage>
</organism>
<feature type="compositionally biased region" description="Low complexity" evidence="1">
    <location>
        <begin position="346"/>
        <end position="355"/>
    </location>
</feature>
<feature type="compositionally biased region" description="Basic and acidic residues" evidence="1">
    <location>
        <begin position="223"/>
        <end position="234"/>
    </location>
</feature>
<dbReference type="OrthoDB" id="3358956at2759"/>
<accession>A0A2A9NU67</accession>
<evidence type="ECO:0000313" key="2">
    <source>
        <dbReference type="EMBL" id="PFH51250.1"/>
    </source>
</evidence>
<feature type="region of interest" description="Disordered" evidence="1">
    <location>
        <begin position="321"/>
        <end position="368"/>
    </location>
</feature>
<dbReference type="AlphaFoldDB" id="A0A2A9NU67"/>
<dbReference type="EMBL" id="KZ301990">
    <property type="protein sequence ID" value="PFH51250.1"/>
    <property type="molecule type" value="Genomic_DNA"/>
</dbReference>
<evidence type="ECO:0008006" key="4">
    <source>
        <dbReference type="Google" id="ProtNLM"/>
    </source>
</evidence>
<feature type="compositionally biased region" description="Acidic residues" evidence="1">
    <location>
        <begin position="356"/>
        <end position="368"/>
    </location>
</feature>
<feature type="region of interest" description="Disordered" evidence="1">
    <location>
        <begin position="286"/>
        <end position="308"/>
    </location>
</feature>
<feature type="compositionally biased region" description="Acidic residues" evidence="1">
    <location>
        <begin position="321"/>
        <end position="330"/>
    </location>
</feature>
<name>A0A2A9NU67_9AGAR</name>
<proteinExistence type="predicted"/>
<evidence type="ECO:0000256" key="1">
    <source>
        <dbReference type="SAM" id="MobiDB-lite"/>
    </source>
</evidence>
<sequence length="421" mass="46751">MAHNAHLLSNMNLQSETLELARSLLHEATLKTKPGSGHELGSRTTGLPAICAYIASQRLKTNEFTRQTAQVASCLRPTDFEKAFYIVQAVIGGSRRSTTKVPSFTSICAKYQVNGQSLEPYFAQAQRSLLQIDGRYNSERMAEVRFAIFFWVFSYWQGKKLQPEKEFAEDNLLSFKAFATVIATLSEKCTTLKLELIEQAKSRVALVPKAAPTPTKRSPQKRILRELPSKDSVSKKRPASPNAPEASLLTQPVAKILGELDSRPFPETPTKKRKIADVVLTPRTKPLTSTPLKSILRTSPKKGSAISTPSRVKLNIGIRDEDEVSESEAELDTRPLPALNLGRTRSPSSDGATSDADADAAEDSEMDELDGIARSPAKAHIRVLHPKTQKAAELRRFRPVYHDYKQWNTLDTRLHAIYAKS</sequence>
<dbReference type="STRING" id="703135.A0A2A9NU67"/>
<protein>
    <recommendedName>
        <fullName evidence="4">Origin recognition complex subunit 6</fullName>
    </recommendedName>
</protein>
<dbReference type="Proteomes" id="UP000242287">
    <property type="component" value="Unassembled WGS sequence"/>
</dbReference>
<gene>
    <name evidence="2" type="ORF">AMATHDRAFT_59558</name>
</gene>
<evidence type="ECO:0000313" key="3">
    <source>
        <dbReference type="Proteomes" id="UP000242287"/>
    </source>
</evidence>
<feature type="region of interest" description="Disordered" evidence="1">
    <location>
        <begin position="208"/>
        <end position="248"/>
    </location>
</feature>
<keyword evidence="3" id="KW-1185">Reference proteome</keyword>
<reference evidence="2 3" key="1">
    <citation type="submission" date="2014-02" db="EMBL/GenBank/DDBJ databases">
        <title>Transposable element dynamics among asymbiotic and ectomycorrhizal Amanita fungi.</title>
        <authorList>
            <consortium name="DOE Joint Genome Institute"/>
            <person name="Hess J."/>
            <person name="Skrede I."/>
            <person name="Wolfe B."/>
            <person name="LaButti K."/>
            <person name="Ohm R.A."/>
            <person name="Grigoriev I.V."/>
            <person name="Pringle A."/>
        </authorList>
    </citation>
    <scope>NUCLEOTIDE SEQUENCE [LARGE SCALE GENOMIC DNA]</scope>
    <source>
        <strain evidence="2 3">SKay4041</strain>
    </source>
</reference>